<dbReference type="RefSeq" id="WP_216958241.1">
    <property type="nucleotide sequence ID" value="NZ_JAHOPB010000001.1"/>
</dbReference>
<feature type="compositionally biased region" description="Basic and acidic residues" evidence="1">
    <location>
        <begin position="1"/>
        <end position="14"/>
    </location>
</feature>
<comment type="caution">
    <text evidence="2">The sequence shown here is derived from an EMBL/GenBank/DDBJ whole genome shotgun (WGS) entry which is preliminary data.</text>
</comment>
<feature type="region of interest" description="Disordered" evidence="1">
    <location>
        <begin position="1"/>
        <end position="50"/>
    </location>
</feature>
<evidence type="ECO:0000313" key="2">
    <source>
        <dbReference type="EMBL" id="MBU8873770.1"/>
    </source>
</evidence>
<keyword evidence="3" id="KW-1185">Reference proteome</keyword>
<evidence type="ECO:0000256" key="1">
    <source>
        <dbReference type="SAM" id="MobiDB-lite"/>
    </source>
</evidence>
<dbReference type="EMBL" id="JAHOPB010000001">
    <property type="protein sequence ID" value="MBU8873770.1"/>
    <property type="molecule type" value="Genomic_DNA"/>
</dbReference>
<gene>
    <name evidence="2" type="ORF">KQ910_08345</name>
</gene>
<name>A0ABS6IIF6_9HYPH</name>
<dbReference type="Proteomes" id="UP000727907">
    <property type="component" value="Unassembled WGS sequence"/>
</dbReference>
<sequence length="50" mass="5469">MSKTPERTPNDRQHQAALRVSTKQIAKDAVRGGPKSVKKDKRPTGQGQKG</sequence>
<proteinExistence type="predicted"/>
<evidence type="ECO:0000313" key="3">
    <source>
        <dbReference type="Proteomes" id="UP000727907"/>
    </source>
</evidence>
<organism evidence="2 3">
    <name type="scientific">Reyranella humidisoli</name>
    <dbReference type="NCBI Taxonomy" id="2849149"/>
    <lineage>
        <taxon>Bacteria</taxon>
        <taxon>Pseudomonadati</taxon>
        <taxon>Pseudomonadota</taxon>
        <taxon>Alphaproteobacteria</taxon>
        <taxon>Hyphomicrobiales</taxon>
        <taxon>Reyranellaceae</taxon>
        <taxon>Reyranella</taxon>
    </lineage>
</organism>
<protein>
    <submittedName>
        <fullName evidence="2">Uncharacterized protein</fullName>
    </submittedName>
</protein>
<reference evidence="2 3" key="1">
    <citation type="submission" date="2021-06" db="EMBL/GenBank/DDBJ databases">
        <authorList>
            <person name="Lee D.H."/>
        </authorList>
    </citation>
    <scope>NUCLEOTIDE SEQUENCE [LARGE SCALE GENOMIC DNA]</scope>
    <source>
        <strain evidence="2 3">MMS21-HV4-11</strain>
    </source>
</reference>
<accession>A0ABS6IIF6</accession>